<keyword evidence="1" id="KW-0472">Membrane</keyword>
<dbReference type="RefSeq" id="WP_280940781.1">
    <property type="nucleotide sequence ID" value="NZ_JARYGX010000003.1"/>
</dbReference>
<name>A0ABT6MLQ8_9GAMM</name>
<dbReference type="Proteomes" id="UP001160550">
    <property type="component" value="Unassembled WGS sequence"/>
</dbReference>
<evidence type="ECO:0000313" key="3">
    <source>
        <dbReference type="Proteomes" id="UP001160550"/>
    </source>
</evidence>
<keyword evidence="1" id="KW-0812">Transmembrane</keyword>
<protein>
    <submittedName>
        <fullName evidence="2">DUF456 family protein</fullName>
    </submittedName>
</protein>
<keyword evidence="3" id="KW-1185">Reference proteome</keyword>
<evidence type="ECO:0000256" key="1">
    <source>
        <dbReference type="SAM" id="Phobius"/>
    </source>
</evidence>
<accession>A0ABT6MLQ8</accession>
<feature type="transmembrane region" description="Helical" evidence="1">
    <location>
        <begin position="51"/>
        <end position="73"/>
    </location>
</feature>
<feature type="transmembrane region" description="Helical" evidence="1">
    <location>
        <begin position="6"/>
        <end position="39"/>
    </location>
</feature>
<dbReference type="PANTHER" id="PTHR39165:SF1">
    <property type="entry name" value="DUF456 DOMAIN-CONTAINING PROTEIN"/>
    <property type="match status" value="1"/>
</dbReference>
<dbReference type="InterPro" id="IPR007403">
    <property type="entry name" value="DUF456"/>
</dbReference>
<dbReference type="Pfam" id="PF04306">
    <property type="entry name" value="DUF456"/>
    <property type="match status" value="1"/>
</dbReference>
<organism evidence="2 3">
    <name type="scientific">Luteimonas composti</name>
    <dbReference type="NCBI Taxonomy" id="398257"/>
    <lineage>
        <taxon>Bacteria</taxon>
        <taxon>Pseudomonadati</taxon>
        <taxon>Pseudomonadota</taxon>
        <taxon>Gammaproteobacteria</taxon>
        <taxon>Lysobacterales</taxon>
        <taxon>Lysobacteraceae</taxon>
        <taxon>Luteimonas</taxon>
    </lineage>
</organism>
<feature type="transmembrane region" description="Helical" evidence="1">
    <location>
        <begin position="139"/>
        <end position="166"/>
    </location>
</feature>
<sequence>MDTQSLYYALAVLLVLVGIAGTVLPAIPGLPLVFAGMLLAAWAGDFQQIGGWTLLVLAVLTMVSIGVDFLASAAGARRVGASRLAMIGALVGTVVGLLFGLVGVFAGPFLGAVAGELIDRRGIAHRHLGHATRVGIGTWFGIFVGIVLKLTLAFAMVGVFALAWWAD</sequence>
<dbReference type="EMBL" id="JARYGX010000003">
    <property type="protein sequence ID" value="MDH7451576.1"/>
    <property type="molecule type" value="Genomic_DNA"/>
</dbReference>
<reference evidence="2" key="1">
    <citation type="journal article" date="2007" name="Int. J. Syst. Evol. Microbiol.">
        <title>Luteimonas composti sp. nov., a moderately thermophilic bacterium isolated from food waste.</title>
        <authorList>
            <person name="Young C.C."/>
            <person name="Kampfer P."/>
            <person name="Chen W.M."/>
            <person name="Yen W.S."/>
            <person name="Arun A.B."/>
            <person name="Lai W.A."/>
            <person name="Shen F.T."/>
            <person name="Rekha P.D."/>
            <person name="Lin K.Y."/>
            <person name="Chou J.H."/>
        </authorList>
    </citation>
    <scope>NUCLEOTIDE SEQUENCE</scope>
    <source>
        <strain evidence="2">CC-YY355</strain>
    </source>
</reference>
<comment type="caution">
    <text evidence="2">The sequence shown here is derived from an EMBL/GenBank/DDBJ whole genome shotgun (WGS) entry which is preliminary data.</text>
</comment>
<proteinExistence type="predicted"/>
<evidence type="ECO:0000313" key="2">
    <source>
        <dbReference type="EMBL" id="MDH7451576.1"/>
    </source>
</evidence>
<gene>
    <name evidence="2" type="ORF">QF205_00580</name>
</gene>
<reference evidence="2" key="2">
    <citation type="submission" date="2023-04" db="EMBL/GenBank/DDBJ databases">
        <authorList>
            <person name="Sun J.-Q."/>
        </authorList>
    </citation>
    <scope>NUCLEOTIDE SEQUENCE</scope>
    <source>
        <strain evidence="2">CC-YY355</strain>
    </source>
</reference>
<keyword evidence="1" id="KW-1133">Transmembrane helix</keyword>
<dbReference type="PANTHER" id="PTHR39165">
    <property type="entry name" value="IG HYPOTHETICAL 17883"/>
    <property type="match status" value="1"/>
</dbReference>
<feature type="transmembrane region" description="Helical" evidence="1">
    <location>
        <begin position="85"/>
        <end position="118"/>
    </location>
</feature>